<evidence type="ECO:0000313" key="2">
    <source>
        <dbReference type="EMBL" id="CEJ06739.1"/>
    </source>
</evidence>
<evidence type="ECO:0000313" key="1">
    <source>
        <dbReference type="EMBL" id="CAA7599456.1"/>
    </source>
</evidence>
<organism evidence="1">
    <name type="scientific">Acididesulfobacillus acetoxydans</name>
    <dbReference type="NCBI Taxonomy" id="1561005"/>
    <lineage>
        <taxon>Bacteria</taxon>
        <taxon>Bacillati</taxon>
        <taxon>Bacillota</taxon>
        <taxon>Clostridia</taxon>
        <taxon>Eubacteriales</taxon>
        <taxon>Peptococcaceae</taxon>
        <taxon>Acididesulfobacillus</taxon>
    </lineage>
</organism>
<dbReference type="AlphaFoldDB" id="A0A8S0XA25"/>
<dbReference type="KEGG" id="aacx:DEACI_0078"/>
<reference evidence="1" key="2">
    <citation type="submission" date="2020-01" db="EMBL/GenBank/DDBJ databases">
        <authorList>
            <person name="Hornung B."/>
        </authorList>
    </citation>
    <scope>NUCLEOTIDE SEQUENCE</scope>
    <source>
        <strain evidence="1">PacBioINE</strain>
    </source>
</reference>
<keyword evidence="3" id="KW-1185">Reference proteome</keyword>
<dbReference type="Proteomes" id="UP001071230">
    <property type="component" value="Unassembled WGS sequence"/>
</dbReference>
<dbReference type="EMBL" id="LR746496">
    <property type="protein sequence ID" value="CAA7599456.1"/>
    <property type="molecule type" value="Genomic_DNA"/>
</dbReference>
<protein>
    <submittedName>
        <fullName evidence="1">Uncharacterized protein</fullName>
    </submittedName>
</protein>
<sequence length="104" mass="11637">MICRVNFGKIGQVYLERESLEVEGKQREKETLEKGEHMFPLFQISFFSGAAFPGIFAGPAEPFLRSGPEREREQVVCARGNSARLGEYPGQYQSSIVSLGIDHV</sequence>
<dbReference type="EMBL" id="CDGJ01000033">
    <property type="protein sequence ID" value="CEJ06739.1"/>
    <property type="molecule type" value="Genomic_DNA"/>
</dbReference>
<gene>
    <name evidence="1" type="ORF">DEACI_0078</name>
    <name evidence="2" type="ORF">DEACI_1190</name>
</gene>
<dbReference type="Proteomes" id="UP000836597">
    <property type="component" value="Chromosome"/>
</dbReference>
<proteinExistence type="predicted"/>
<evidence type="ECO:0000313" key="3">
    <source>
        <dbReference type="Proteomes" id="UP001071230"/>
    </source>
</evidence>
<accession>A0A8S0XA25</accession>
<reference evidence="2" key="1">
    <citation type="submission" date="2014-11" db="EMBL/GenBank/DDBJ databases">
        <authorList>
            <person name="Hornung B.V."/>
        </authorList>
    </citation>
    <scope>NUCLEOTIDE SEQUENCE</scope>
    <source>
        <strain evidence="2">INE</strain>
    </source>
</reference>
<name>A0A8S0XA25_9FIRM</name>